<name>A0AAN7DMP3_9FUNG</name>
<dbReference type="RefSeq" id="XP_064685481.1">
    <property type="nucleotide sequence ID" value="XM_064828279.1"/>
</dbReference>
<accession>A0AAN7DMP3</accession>
<reference evidence="2 3" key="1">
    <citation type="submission" date="2022-11" db="EMBL/GenBank/DDBJ databases">
        <title>Mucor velutinosus strain NIH1002 WGS.</title>
        <authorList>
            <person name="Subramanian P."/>
            <person name="Mullikin J.C."/>
            <person name="Segre J.A."/>
            <person name="Zelazny A.M."/>
        </authorList>
    </citation>
    <scope>NUCLEOTIDE SEQUENCE [LARGE SCALE GENOMIC DNA]</scope>
    <source>
        <strain evidence="2 3">NIH1002</strain>
    </source>
</reference>
<proteinExistence type="predicted"/>
<sequence>MTRREANNLALHENQHAPPVSFTLRSNERFHIIQKCTARSLIHKDDSIQEGPLGLPLITIKRKFALILPSIEEAFDEDGSKPQIAEGAKAKLEKPEREPKPREGPSKKRHPAEREPPRRKRYLQEGFGQQLRV</sequence>
<dbReference type="EMBL" id="JASEJX010000012">
    <property type="protein sequence ID" value="KAK4518815.1"/>
    <property type="molecule type" value="Genomic_DNA"/>
</dbReference>
<protein>
    <submittedName>
        <fullName evidence="2">Uncharacterized protein</fullName>
    </submittedName>
</protein>
<evidence type="ECO:0000313" key="3">
    <source>
        <dbReference type="Proteomes" id="UP001304243"/>
    </source>
</evidence>
<feature type="region of interest" description="Disordered" evidence="1">
    <location>
        <begin position="76"/>
        <end position="133"/>
    </location>
</feature>
<dbReference type="GeneID" id="89952724"/>
<organism evidence="2 3">
    <name type="scientific">Mucor velutinosus</name>
    <dbReference type="NCBI Taxonomy" id="708070"/>
    <lineage>
        <taxon>Eukaryota</taxon>
        <taxon>Fungi</taxon>
        <taxon>Fungi incertae sedis</taxon>
        <taxon>Mucoromycota</taxon>
        <taxon>Mucoromycotina</taxon>
        <taxon>Mucoromycetes</taxon>
        <taxon>Mucorales</taxon>
        <taxon>Mucorineae</taxon>
        <taxon>Mucoraceae</taxon>
        <taxon>Mucor</taxon>
    </lineage>
</organism>
<comment type="caution">
    <text evidence="2">The sequence shown here is derived from an EMBL/GenBank/DDBJ whole genome shotgun (WGS) entry which is preliminary data.</text>
</comment>
<evidence type="ECO:0000256" key="1">
    <source>
        <dbReference type="SAM" id="MobiDB-lite"/>
    </source>
</evidence>
<dbReference type="AlphaFoldDB" id="A0AAN7DMP3"/>
<evidence type="ECO:0000313" key="2">
    <source>
        <dbReference type="EMBL" id="KAK4518815.1"/>
    </source>
</evidence>
<gene>
    <name evidence="2" type="ORF">ATC70_009038</name>
</gene>
<feature type="compositionally biased region" description="Basic and acidic residues" evidence="1">
    <location>
        <begin position="88"/>
        <end position="116"/>
    </location>
</feature>
<keyword evidence="3" id="KW-1185">Reference proteome</keyword>
<dbReference type="Proteomes" id="UP001304243">
    <property type="component" value="Unassembled WGS sequence"/>
</dbReference>